<sequence length="251" mass="25967">MRALGALTRTEAALYVRNPLSVFMALVLPSAILLLQGFVIPGTRTPLGGTDPVYSVLRPIDPLVPLSIAVALSSVAVTNYPSAIGGYRESGVLRRLGVTPVGAHRILFAQWIVSAASLTVAVAVTVLLARIAFASRMPGRAGLVVLVLVCGAAAMMAVGSLIAAVAGTAQNAYGIGFLVFMVCMFTAGLWTPGPLMPEGVRQVAAFTPLGAMTQALTAAWYGGAVTAAPFAVMLGWAVICALVAARVFRWK</sequence>
<evidence type="ECO:0000256" key="3">
    <source>
        <dbReference type="ARBA" id="ARBA00022989"/>
    </source>
</evidence>
<dbReference type="AlphaFoldDB" id="A0A5N6MKF1"/>
<name>A0A5N6MKF1_9MICC</name>
<feature type="transmembrane region" description="Helical" evidence="6">
    <location>
        <begin position="172"/>
        <end position="191"/>
    </location>
</feature>
<dbReference type="Pfam" id="PF01061">
    <property type="entry name" value="ABC2_membrane"/>
    <property type="match status" value="1"/>
</dbReference>
<evidence type="ECO:0000256" key="6">
    <source>
        <dbReference type="RuleBase" id="RU361157"/>
    </source>
</evidence>
<evidence type="ECO:0000313" key="8">
    <source>
        <dbReference type="EMBL" id="KAD3633218.1"/>
    </source>
</evidence>
<dbReference type="InterPro" id="IPR047817">
    <property type="entry name" value="ABC2_TM_bact-type"/>
</dbReference>
<keyword evidence="4 6" id="KW-0472">Membrane</keyword>
<keyword evidence="3 6" id="KW-1133">Transmembrane helix</keyword>
<dbReference type="PANTHER" id="PTHR43027:SF2">
    <property type="entry name" value="TRANSPORT PERMEASE PROTEIN"/>
    <property type="match status" value="1"/>
</dbReference>
<keyword evidence="6" id="KW-0813">Transport</keyword>
<feature type="transmembrane region" description="Helical" evidence="6">
    <location>
        <begin position="63"/>
        <end position="87"/>
    </location>
</feature>
<feature type="transmembrane region" description="Helical" evidence="6">
    <location>
        <begin position="141"/>
        <end position="166"/>
    </location>
</feature>
<protein>
    <recommendedName>
        <fullName evidence="6">Transport permease protein</fullName>
    </recommendedName>
</protein>
<dbReference type="GO" id="GO:0140359">
    <property type="term" value="F:ABC-type transporter activity"/>
    <property type="evidence" value="ECO:0007669"/>
    <property type="project" value="InterPro"/>
</dbReference>
<feature type="transmembrane region" description="Helical" evidence="6">
    <location>
        <begin position="20"/>
        <end position="42"/>
    </location>
</feature>
<organism evidence="8 9">
    <name type="scientific">Arthrobacter yangruifuii</name>
    <dbReference type="NCBI Taxonomy" id="2606616"/>
    <lineage>
        <taxon>Bacteria</taxon>
        <taxon>Bacillati</taxon>
        <taxon>Actinomycetota</taxon>
        <taxon>Actinomycetes</taxon>
        <taxon>Micrococcales</taxon>
        <taxon>Micrococcaceae</taxon>
        <taxon>Arthrobacter</taxon>
    </lineage>
</organism>
<keyword evidence="6" id="KW-1003">Cell membrane</keyword>
<keyword evidence="9" id="KW-1185">Reference proteome</keyword>
<evidence type="ECO:0000259" key="7">
    <source>
        <dbReference type="PROSITE" id="PS51012"/>
    </source>
</evidence>
<accession>A0A5N6MKF1</accession>
<reference evidence="8 9" key="1">
    <citation type="submission" date="2019-08" db="EMBL/GenBank/DDBJ databases">
        <title>Arthrobacter sp. nov., isolated from plateau pika and Tibetan wild ass.</title>
        <authorList>
            <person name="Ge Y."/>
        </authorList>
    </citation>
    <scope>NUCLEOTIDE SEQUENCE [LARGE SCALE GENOMIC DNA]</scope>
    <source>
        <strain evidence="8 9">785</strain>
    </source>
</reference>
<dbReference type="InterPro" id="IPR013525">
    <property type="entry name" value="ABC2_TM"/>
</dbReference>
<dbReference type="EMBL" id="VTFX01000004">
    <property type="protein sequence ID" value="KAD3633218.1"/>
    <property type="molecule type" value="Genomic_DNA"/>
</dbReference>
<evidence type="ECO:0000256" key="1">
    <source>
        <dbReference type="ARBA" id="ARBA00004141"/>
    </source>
</evidence>
<proteinExistence type="inferred from homology"/>
<evidence type="ECO:0000256" key="2">
    <source>
        <dbReference type="ARBA" id="ARBA00022692"/>
    </source>
</evidence>
<keyword evidence="5" id="KW-0046">Antibiotic resistance</keyword>
<dbReference type="GO" id="GO:0043190">
    <property type="term" value="C:ATP-binding cassette (ABC) transporter complex"/>
    <property type="evidence" value="ECO:0007669"/>
    <property type="project" value="InterPro"/>
</dbReference>
<dbReference type="PANTHER" id="PTHR43027">
    <property type="entry name" value="DOXORUBICIN RESISTANCE ABC TRANSPORTER PERMEASE PROTEIN DRRC-RELATED"/>
    <property type="match status" value="1"/>
</dbReference>
<dbReference type="InterPro" id="IPR000412">
    <property type="entry name" value="ABC_2_transport"/>
</dbReference>
<dbReference type="Proteomes" id="UP000326852">
    <property type="component" value="Unassembled WGS sequence"/>
</dbReference>
<dbReference type="RefSeq" id="WP_152272420.1">
    <property type="nucleotide sequence ID" value="NZ_VTFX01000004.1"/>
</dbReference>
<dbReference type="PROSITE" id="PS51012">
    <property type="entry name" value="ABC_TM2"/>
    <property type="match status" value="1"/>
</dbReference>
<dbReference type="InterPro" id="IPR052902">
    <property type="entry name" value="ABC-2_transporter"/>
</dbReference>
<feature type="transmembrane region" description="Helical" evidence="6">
    <location>
        <begin position="107"/>
        <end position="129"/>
    </location>
</feature>
<comment type="similarity">
    <text evidence="6">Belongs to the ABC-2 integral membrane protein family.</text>
</comment>
<dbReference type="GO" id="GO:0046677">
    <property type="term" value="P:response to antibiotic"/>
    <property type="evidence" value="ECO:0007669"/>
    <property type="project" value="UniProtKB-KW"/>
</dbReference>
<keyword evidence="2 6" id="KW-0812">Transmembrane</keyword>
<comment type="caution">
    <text evidence="8">The sequence shown here is derived from an EMBL/GenBank/DDBJ whole genome shotgun (WGS) entry which is preliminary data.</text>
</comment>
<evidence type="ECO:0000256" key="4">
    <source>
        <dbReference type="ARBA" id="ARBA00023136"/>
    </source>
</evidence>
<feature type="transmembrane region" description="Helical" evidence="6">
    <location>
        <begin position="227"/>
        <end position="248"/>
    </location>
</feature>
<comment type="subcellular location">
    <subcellularLocation>
        <location evidence="6">Cell membrane</location>
        <topology evidence="6">Multi-pass membrane protein</topology>
    </subcellularLocation>
    <subcellularLocation>
        <location evidence="1">Membrane</location>
        <topology evidence="1">Multi-pass membrane protein</topology>
    </subcellularLocation>
</comment>
<evidence type="ECO:0000256" key="5">
    <source>
        <dbReference type="ARBA" id="ARBA00023251"/>
    </source>
</evidence>
<evidence type="ECO:0000313" key="9">
    <source>
        <dbReference type="Proteomes" id="UP000326852"/>
    </source>
</evidence>
<feature type="domain" description="ABC transmembrane type-2" evidence="7">
    <location>
        <begin position="20"/>
        <end position="251"/>
    </location>
</feature>
<dbReference type="PIRSF" id="PIRSF006648">
    <property type="entry name" value="DrrB"/>
    <property type="match status" value="1"/>
</dbReference>
<gene>
    <name evidence="8" type="ORF">GD627_10375</name>
</gene>